<dbReference type="OrthoDB" id="2575478at2759"/>
<evidence type="ECO:0000313" key="2">
    <source>
        <dbReference type="EMBL" id="RXK40637.1"/>
    </source>
</evidence>
<feature type="compositionally biased region" description="Polar residues" evidence="1">
    <location>
        <begin position="29"/>
        <end position="42"/>
    </location>
</feature>
<feature type="region of interest" description="Disordered" evidence="1">
    <location>
        <begin position="408"/>
        <end position="431"/>
    </location>
</feature>
<feature type="region of interest" description="Disordered" evidence="1">
    <location>
        <begin position="167"/>
        <end position="266"/>
    </location>
</feature>
<feature type="region of interest" description="Disordered" evidence="1">
    <location>
        <begin position="1"/>
        <end position="151"/>
    </location>
</feature>
<comment type="caution">
    <text evidence="2">The sequence shown here is derived from an EMBL/GenBank/DDBJ whole genome shotgun (WGS) entry which is preliminary data.</text>
</comment>
<organism evidence="2 3">
    <name type="scientific">Tremella mesenterica</name>
    <name type="common">Jelly fungus</name>
    <dbReference type="NCBI Taxonomy" id="5217"/>
    <lineage>
        <taxon>Eukaryota</taxon>
        <taxon>Fungi</taxon>
        <taxon>Dikarya</taxon>
        <taxon>Basidiomycota</taxon>
        <taxon>Agaricomycotina</taxon>
        <taxon>Tremellomycetes</taxon>
        <taxon>Tremellales</taxon>
        <taxon>Tremellaceae</taxon>
        <taxon>Tremella</taxon>
    </lineage>
</organism>
<evidence type="ECO:0000313" key="3">
    <source>
        <dbReference type="Proteomes" id="UP000289152"/>
    </source>
</evidence>
<dbReference type="AlphaFoldDB" id="A0A4V1M4K0"/>
<name>A0A4V1M4K0_TREME</name>
<evidence type="ECO:0000256" key="1">
    <source>
        <dbReference type="SAM" id="MobiDB-lite"/>
    </source>
</evidence>
<protein>
    <submittedName>
        <fullName evidence="2">Uncharacterized protein</fullName>
    </submittedName>
</protein>
<proteinExistence type="predicted"/>
<reference evidence="2 3" key="1">
    <citation type="submission" date="2016-06" db="EMBL/GenBank/DDBJ databases">
        <title>Evolution of pathogenesis and genome organization in the Tremellales.</title>
        <authorList>
            <person name="Cuomo C."/>
            <person name="Litvintseva A."/>
            <person name="Heitman J."/>
            <person name="Chen Y."/>
            <person name="Sun S."/>
            <person name="Springer D."/>
            <person name="Dromer F."/>
            <person name="Young S."/>
            <person name="Zeng Q."/>
            <person name="Chapman S."/>
            <person name="Gujja S."/>
            <person name="Saif S."/>
            <person name="Birren B."/>
        </authorList>
    </citation>
    <scope>NUCLEOTIDE SEQUENCE [LARGE SCALE GENOMIC DNA]</scope>
    <source>
        <strain evidence="2 3">ATCC 28783</strain>
    </source>
</reference>
<dbReference type="STRING" id="5217.A0A4V1M4K0"/>
<dbReference type="InParanoid" id="A0A4V1M4K0"/>
<feature type="compositionally biased region" description="Low complexity" evidence="1">
    <location>
        <begin position="1"/>
        <end position="13"/>
    </location>
</feature>
<dbReference type="Proteomes" id="UP000289152">
    <property type="component" value="Unassembled WGS sequence"/>
</dbReference>
<dbReference type="VEuPathDB" id="FungiDB:TREMEDRAFT_61720"/>
<sequence>MHSRVTRATAAAKAKNDSPSITKAKVTASKPSLPSTSMIQIRSESKKRSRASLSSTPQPQLDPFDSHPSKSSSRQQPRTKPRLSNHNPVSTPPTRATVGHREVTSTSVSNHLVPAQSTSARSATFGLTVDENPLPTAPRAGMGDVYPSPPESDIRSEAFYIIRSAQRHQEELRKSRMTSETPPLNDAVTPPTPPQLPRPRLQLSSSARGGAKRQAALNAQNAIANGMHDDTDEDRLFSRSLSPPNKIRLPPIKTNDPFESSRQSVSSAGSSLPLVYQADVEVYRPAVSVSQVTMDDFDEQFAKTVSAYRNGQYSKPREDYVIPKSLANGRPAVVLATKTRPKDRFDRAHQEGYEALLPELEEDIRGFLESVKANAKAVVDFRFKHPSQRREAFIEAIGRGLTGLGWQLTDNADGAFDNPSQPTREEQRPQS</sequence>
<feature type="compositionally biased region" description="Polar residues" evidence="1">
    <location>
        <begin position="84"/>
        <end position="94"/>
    </location>
</feature>
<feature type="compositionally biased region" description="Low complexity" evidence="1">
    <location>
        <begin position="214"/>
        <end position="225"/>
    </location>
</feature>
<dbReference type="EMBL" id="SDIL01000016">
    <property type="protein sequence ID" value="RXK40637.1"/>
    <property type="molecule type" value="Genomic_DNA"/>
</dbReference>
<keyword evidence="3" id="KW-1185">Reference proteome</keyword>
<feature type="compositionally biased region" description="Polar residues" evidence="1">
    <location>
        <begin position="104"/>
        <end position="122"/>
    </location>
</feature>
<accession>A0A4V1M4K0</accession>
<gene>
    <name evidence="2" type="ORF">M231_02093</name>
</gene>